<comment type="similarity">
    <text evidence="3">Belongs to the DNA polymerase type-B-like family.</text>
</comment>
<keyword evidence="5" id="KW-0808">Transferase</keyword>
<dbReference type="PANTHER" id="PTHR12271">
    <property type="entry name" value="POLY A POLYMERASE CID PAP -RELATED"/>
    <property type="match status" value="1"/>
</dbReference>
<feature type="region of interest" description="Disordered" evidence="8">
    <location>
        <begin position="879"/>
        <end position="905"/>
    </location>
</feature>
<feature type="region of interest" description="Disordered" evidence="8">
    <location>
        <begin position="747"/>
        <end position="769"/>
    </location>
</feature>
<feature type="compositionally biased region" description="Low complexity" evidence="8">
    <location>
        <begin position="182"/>
        <end position="199"/>
    </location>
</feature>
<protein>
    <recommendedName>
        <fullName evidence="4">polynucleotide adenylyltransferase</fullName>
        <ecNumber evidence="4">2.7.7.19</ecNumber>
    </recommendedName>
</protein>
<keyword evidence="12" id="KW-1185">Reference proteome</keyword>
<feature type="region of interest" description="Disordered" evidence="8">
    <location>
        <begin position="796"/>
        <end position="856"/>
    </location>
</feature>
<evidence type="ECO:0000256" key="7">
    <source>
        <dbReference type="ARBA" id="ARBA00022842"/>
    </source>
</evidence>
<dbReference type="Proteomes" id="UP000285146">
    <property type="component" value="Unassembled WGS sequence"/>
</dbReference>
<evidence type="ECO:0000313" key="12">
    <source>
        <dbReference type="Proteomes" id="UP000285146"/>
    </source>
</evidence>
<evidence type="ECO:0000259" key="9">
    <source>
        <dbReference type="Pfam" id="PF03828"/>
    </source>
</evidence>
<feature type="compositionally biased region" description="Polar residues" evidence="8">
    <location>
        <begin position="121"/>
        <end position="131"/>
    </location>
</feature>
<dbReference type="InterPro" id="IPR054708">
    <property type="entry name" value="MTPAP-like_central"/>
</dbReference>
<gene>
    <name evidence="11" type="ORF">VPNG_08806</name>
</gene>
<organism evidence="11 12">
    <name type="scientific">Cytospora leucostoma</name>
    <dbReference type="NCBI Taxonomy" id="1230097"/>
    <lineage>
        <taxon>Eukaryota</taxon>
        <taxon>Fungi</taxon>
        <taxon>Dikarya</taxon>
        <taxon>Ascomycota</taxon>
        <taxon>Pezizomycotina</taxon>
        <taxon>Sordariomycetes</taxon>
        <taxon>Sordariomycetidae</taxon>
        <taxon>Diaporthales</taxon>
        <taxon>Cytosporaceae</taxon>
        <taxon>Cytospora</taxon>
    </lineage>
</organism>
<dbReference type="CDD" id="cd05402">
    <property type="entry name" value="NT_PAP_TUTase"/>
    <property type="match status" value="1"/>
</dbReference>
<feature type="region of interest" description="Disordered" evidence="8">
    <location>
        <begin position="81"/>
        <end position="248"/>
    </location>
</feature>
<feature type="region of interest" description="Disordered" evidence="8">
    <location>
        <begin position="1"/>
        <end position="53"/>
    </location>
</feature>
<keyword evidence="6" id="KW-0479">Metal-binding</keyword>
<evidence type="ECO:0000256" key="8">
    <source>
        <dbReference type="SAM" id="MobiDB-lite"/>
    </source>
</evidence>
<dbReference type="SUPFAM" id="SSF81301">
    <property type="entry name" value="Nucleotidyltransferase"/>
    <property type="match status" value="1"/>
</dbReference>
<dbReference type="Gene3D" id="1.10.1410.10">
    <property type="match status" value="1"/>
</dbReference>
<dbReference type="PANTHER" id="PTHR12271:SF113">
    <property type="entry name" value="POLY(A) RNA POLYMERASE CID11"/>
    <property type="match status" value="1"/>
</dbReference>
<comment type="caution">
    <text evidence="11">The sequence shown here is derived from an EMBL/GenBank/DDBJ whole genome shotgun (WGS) entry which is preliminary data.</text>
</comment>
<feature type="compositionally biased region" description="Basic and acidic residues" evidence="8">
    <location>
        <begin position="137"/>
        <end position="157"/>
    </location>
</feature>
<evidence type="ECO:0000256" key="4">
    <source>
        <dbReference type="ARBA" id="ARBA00012388"/>
    </source>
</evidence>
<accession>A0A423W1G4</accession>
<dbReference type="GO" id="GO:0046872">
    <property type="term" value="F:metal ion binding"/>
    <property type="evidence" value="ECO:0007669"/>
    <property type="project" value="UniProtKB-KW"/>
</dbReference>
<feature type="domain" description="Poly(A) RNA polymerase mitochondrial-like central palm" evidence="10">
    <location>
        <begin position="291"/>
        <end position="422"/>
    </location>
</feature>
<evidence type="ECO:0000256" key="6">
    <source>
        <dbReference type="ARBA" id="ARBA00022723"/>
    </source>
</evidence>
<feature type="compositionally biased region" description="Basic and acidic residues" evidence="8">
    <location>
        <begin position="1187"/>
        <end position="1213"/>
    </location>
</feature>
<reference evidence="11 12" key="1">
    <citation type="submission" date="2015-09" db="EMBL/GenBank/DDBJ databases">
        <title>Host preference determinants of Valsa canker pathogens revealed by comparative genomics.</title>
        <authorList>
            <person name="Yin Z."/>
            <person name="Huang L."/>
        </authorList>
    </citation>
    <scope>NUCLEOTIDE SEQUENCE [LARGE SCALE GENOMIC DNA]</scope>
    <source>
        <strain evidence="11 12">SXYLt</strain>
    </source>
</reference>
<dbReference type="SUPFAM" id="SSF81631">
    <property type="entry name" value="PAP/OAS1 substrate-binding domain"/>
    <property type="match status" value="1"/>
</dbReference>
<dbReference type="InParanoid" id="A0A423W1G4"/>
<comment type="cofactor">
    <cofactor evidence="1">
        <name>Mn(2+)</name>
        <dbReference type="ChEBI" id="CHEBI:29035"/>
    </cofactor>
</comment>
<evidence type="ECO:0000313" key="11">
    <source>
        <dbReference type="EMBL" id="ROV97178.1"/>
    </source>
</evidence>
<dbReference type="STRING" id="1230097.A0A423W1G4"/>
<feature type="compositionally biased region" description="Polar residues" evidence="8">
    <location>
        <begin position="835"/>
        <end position="856"/>
    </location>
</feature>
<feature type="region of interest" description="Disordered" evidence="8">
    <location>
        <begin position="939"/>
        <end position="968"/>
    </location>
</feature>
<dbReference type="GO" id="GO:1990817">
    <property type="term" value="F:poly(A) RNA polymerase activity"/>
    <property type="evidence" value="ECO:0007669"/>
    <property type="project" value="UniProtKB-EC"/>
</dbReference>
<evidence type="ECO:0000259" key="10">
    <source>
        <dbReference type="Pfam" id="PF22600"/>
    </source>
</evidence>
<dbReference type="InterPro" id="IPR043519">
    <property type="entry name" value="NT_sf"/>
</dbReference>
<keyword evidence="7" id="KW-0460">Magnesium</keyword>
<dbReference type="GO" id="GO:0031123">
    <property type="term" value="P:RNA 3'-end processing"/>
    <property type="evidence" value="ECO:0007669"/>
    <property type="project" value="TreeGrafter"/>
</dbReference>
<feature type="domain" description="PAP-associated" evidence="9">
    <location>
        <begin position="512"/>
        <end position="568"/>
    </location>
</feature>
<proteinExistence type="inferred from homology"/>
<feature type="compositionally biased region" description="Gly residues" evidence="8">
    <location>
        <begin position="638"/>
        <end position="648"/>
    </location>
</feature>
<feature type="compositionally biased region" description="Low complexity" evidence="8">
    <location>
        <begin position="654"/>
        <end position="681"/>
    </location>
</feature>
<dbReference type="Pfam" id="PF03828">
    <property type="entry name" value="PAP_assoc"/>
    <property type="match status" value="1"/>
</dbReference>
<dbReference type="Gene3D" id="3.30.460.10">
    <property type="entry name" value="Beta Polymerase, domain 2"/>
    <property type="match status" value="1"/>
</dbReference>
<feature type="compositionally biased region" description="Low complexity" evidence="8">
    <location>
        <begin position="796"/>
        <end position="806"/>
    </location>
</feature>
<sequence length="1309" mass="142996">MDSRPVAAESNQTYQHVGSWGHISGPSTPQTPAASTSASSSFTDTTSTSPYPPPAYDLLPLLVSQHQAQLLQYNKLISPGRGGGGLQSPPLQSVLPVPSIQAAPPRSRSSSKVSNKDSRATKQSPATQSCHGTRGPKNTDRPDREGMTRGKDKDTSHKMPPKQQPDLAHPLPSRPAQRATHTQQPTSSSAQSSSVPSTPHQRARNLSFESGSREPSPIVTQNHSPRSAYSEPNGGLGSLPPRSYPPRPCPYETAPRHFWRRIPYNIGAERLERCDPDKIKIKLSEEEERKLSTDMRELYDRLLPTAEVEDNRKTLVRKLEAMFNDEWPGHDIRVHLFGSSGNLLWSDDSDVDICITTDWKEMEGVCIIADLLKRRGMEKVVCVSTAKVPIVKIWDPELQLACDMNVNNTLALENTRMVRTYMEIDERVRPLAMVIKYWTRRRVINDAAFSGTLSSYTWICLIVAFLQLRNPPVLPALHQCPTKKLPTTDGHKTDFADDLSQLRGFGDKNKSTLGELLFQFFRFYAHEFDYDEMALSVRLGRLVLKKEKNWHIGTGNQNLCVEEPFNRERNLGNTADDTSFRGIHLELRRAFDLIGEAKLDECCEQYVKPKEVPADPKLFTKPAPRPAIIRSSSQQHSGRGGRNGGNRGGRNHFRNGNSSRRASSSNAYENAQPPNNAFPQPAVLPSSMAAPGDLQWGQYAAQHYPYPENMAMLSNALQMQDRLNWYTQYQLTAHQQAVAHAQRLQASTVQPGERSRTNSFDQPPLTAPPRPDHYVAWPLHLQPTFYHHHTGFGTYPSSPSAPNAAPEFRRSLHRSSAATEAGSSSGGGALRSQSQPASRTSAPTSQQAQGLGASTQTANGVPSYITRQANLVAFPALAPDDRTDSEADDGSSRAVPDSPPEEDSAGYLGYFVAESSTPPRKLVQGVPVMADLSLNRGARRRLSTEGPQSVLDRRLQRTSRSPSPLGHGRAFSVGTNSAPLASAPFPQSNNRTVRENTPLVVNGSSFVPPAGMPSGWVSLTDEGGFDNPLHISQGQEASSASVAPELLPTRLSAAAETGLPAPEGPLVVNGSTQPPVLPPGTAGMPSFGQRVAAGHGPNGMNYAAAFGGDRSQGQARISDLNRQRLAGRNYQAGIAPLDLAVANPVLPESQHLSPVYEMRTPSPTVLRRFEAPSVHDRVVPGQQANSSDDHKRDQRPRNVHKPLERNGVTRDSDTGSPVKPRQNGTALQDSAPARAARGETDNVSGFVQDVAAVRFVCLLYASRGAVAGAARFGIRRWCPADMTERIARSLNLGMDWNFVQLVGPDMRAS</sequence>
<dbReference type="EMBL" id="LKEB01000065">
    <property type="protein sequence ID" value="ROV97178.1"/>
    <property type="molecule type" value="Genomic_DNA"/>
</dbReference>
<evidence type="ECO:0000256" key="1">
    <source>
        <dbReference type="ARBA" id="ARBA00001936"/>
    </source>
</evidence>
<dbReference type="EC" id="2.7.7.19" evidence="4"/>
<evidence type="ECO:0000256" key="5">
    <source>
        <dbReference type="ARBA" id="ARBA00022679"/>
    </source>
</evidence>
<feature type="region of interest" description="Disordered" evidence="8">
    <location>
        <begin position="614"/>
        <end position="686"/>
    </location>
</feature>
<dbReference type="OrthoDB" id="2274644at2759"/>
<dbReference type="InterPro" id="IPR002058">
    <property type="entry name" value="PAP_assoc"/>
</dbReference>
<feature type="compositionally biased region" description="Low complexity" evidence="8">
    <location>
        <begin position="87"/>
        <end position="113"/>
    </location>
</feature>
<feature type="compositionally biased region" description="Polar residues" evidence="8">
    <location>
        <begin position="218"/>
        <end position="227"/>
    </location>
</feature>
<feature type="region of interest" description="Disordered" evidence="8">
    <location>
        <begin position="1172"/>
        <end position="1240"/>
    </location>
</feature>
<evidence type="ECO:0000256" key="3">
    <source>
        <dbReference type="ARBA" id="ARBA00008593"/>
    </source>
</evidence>
<name>A0A423W1G4_9PEZI</name>
<dbReference type="Pfam" id="PF22600">
    <property type="entry name" value="MTPAP-like_central"/>
    <property type="match status" value="1"/>
</dbReference>
<evidence type="ECO:0000256" key="2">
    <source>
        <dbReference type="ARBA" id="ARBA00001946"/>
    </source>
</evidence>
<feature type="compositionally biased region" description="Low complexity" evidence="8">
    <location>
        <begin position="24"/>
        <end position="49"/>
    </location>
</feature>
<dbReference type="GO" id="GO:0010605">
    <property type="term" value="P:negative regulation of macromolecule metabolic process"/>
    <property type="evidence" value="ECO:0007669"/>
    <property type="project" value="UniProtKB-ARBA"/>
</dbReference>
<comment type="cofactor">
    <cofactor evidence="2">
        <name>Mg(2+)</name>
        <dbReference type="ChEBI" id="CHEBI:18420"/>
    </cofactor>
</comment>